<dbReference type="EMBL" id="JAQQPM010000002">
    <property type="protein sequence ID" value="KAK2068796.1"/>
    <property type="molecule type" value="Genomic_DNA"/>
</dbReference>
<organism evidence="2 3">
    <name type="scientific">Phyllachora maydis</name>
    <dbReference type="NCBI Taxonomy" id="1825666"/>
    <lineage>
        <taxon>Eukaryota</taxon>
        <taxon>Fungi</taxon>
        <taxon>Dikarya</taxon>
        <taxon>Ascomycota</taxon>
        <taxon>Pezizomycotina</taxon>
        <taxon>Sordariomycetes</taxon>
        <taxon>Sordariomycetidae</taxon>
        <taxon>Phyllachorales</taxon>
        <taxon>Phyllachoraceae</taxon>
        <taxon>Phyllachora</taxon>
    </lineage>
</organism>
<feature type="chain" id="PRO_5041956411" evidence="1">
    <location>
        <begin position="25"/>
        <end position="212"/>
    </location>
</feature>
<gene>
    <name evidence="2" type="ORF">P8C59_003416</name>
</gene>
<comment type="caution">
    <text evidence="2">The sequence shown here is derived from an EMBL/GenBank/DDBJ whole genome shotgun (WGS) entry which is preliminary data.</text>
</comment>
<evidence type="ECO:0000313" key="2">
    <source>
        <dbReference type="EMBL" id="KAK2068796.1"/>
    </source>
</evidence>
<sequence>MPPFKLLLALFGLGLLGLANLTHARQAPSRVSHPPATLPPPLRKPVKGTADYWIWNNRVSDHPRKAVLHPQHTYLIYAMAARGGRRHTNTGYMALYTVSVKTNWLDGPLRKNLRLPQIPLLDVAVYQYTFQLWPGMAAPESFHSYEYVREIATPKWDDSARLRQKMDAASEAWLTSLAEPGAGMANCKRYVEYLAHCDYSLNAWCDDSDDEE</sequence>
<dbReference type="Proteomes" id="UP001217918">
    <property type="component" value="Unassembled WGS sequence"/>
</dbReference>
<reference evidence="2" key="1">
    <citation type="journal article" date="2023" name="Mol. Plant Microbe Interact.">
        <title>Elucidating the Obligate Nature and Biological Capacity of an Invasive Fungal Corn Pathogen.</title>
        <authorList>
            <person name="MacCready J.S."/>
            <person name="Roggenkamp E.M."/>
            <person name="Gdanetz K."/>
            <person name="Chilvers M.I."/>
        </authorList>
    </citation>
    <scope>NUCLEOTIDE SEQUENCE</scope>
    <source>
        <strain evidence="2">PM02</strain>
    </source>
</reference>
<feature type="signal peptide" evidence="1">
    <location>
        <begin position="1"/>
        <end position="24"/>
    </location>
</feature>
<proteinExistence type="predicted"/>
<evidence type="ECO:0000313" key="3">
    <source>
        <dbReference type="Proteomes" id="UP001217918"/>
    </source>
</evidence>
<protein>
    <submittedName>
        <fullName evidence="2">Uncharacterized protein</fullName>
    </submittedName>
</protein>
<dbReference type="AlphaFoldDB" id="A0AAD9I0C7"/>
<keyword evidence="1" id="KW-0732">Signal</keyword>
<evidence type="ECO:0000256" key="1">
    <source>
        <dbReference type="SAM" id="SignalP"/>
    </source>
</evidence>
<name>A0AAD9I0C7_9PEZI</name>
<accession>A0AAD9I0C7</accession>
<keyword evidence="3" id="KW-1185">Reference proteome</keyword>